<keyword evidence="2" id="KW-1185">Reference proteome</keyword>
<protein>
    <submittedName>
        <fullName evidence="1">Uncharacterized protein</fullName>
    </submittedName>
</protein>
<dbReference type="AlphaFoldDB" id="A0A9P7XY13"/>
<comment type="caution">
    <text evidence="1">The sequence shown here is derived from an EMBL/GenBank/DDBJ whole genome shotgun (WGS) entry which is preliminary data.</text>
</comment>
<gene>
    <name evidence="1" type="ORF">KI688_011873</name>
</gene>
<evidence type="ECO:0000313" key="1">
    <source>
        <dbReference type="EMBL" id="KAG9068278.1"/>
    </source>
</evidence>
<proteinExistence type="predicted"/>
<reference evidence="1" key="1">
    <citation type="submission" date="2021-06" db="EMBL/GenBank/DDBJ databases">
        <title>Genome Sequence of Mortierella hyaline Strain SCG-10, a Cold-Adapted, Nitrate-Reducing Fungus Isolated from Soil in Minnesota, USA.</title>
        <authorList>
            <person name="Aldossari N."/>
        </authorList>
    </citation>
    <scope>NUCLEOTIDE SEQUENCE</scope>
    <source>
        <strain evidence="1">SCG-10</strain>
    </source>
</reference>
<organism evidence="1 2">
    <name type="scientific">Linnemannia hyalina</name>
    <dbReference type="NCBI Taxonomy" id="64524"/>
    <lineage>
        <taxon>Eukaryota</taxon>
        <taxon>Fungi</taxon>
        <taxon>Fungi incertae sedis</taxon>
        <taxon>Mucoromycota</taxon>
        <taxon>Mortierellomycotina</taxon>
        <taxon>Mortierellomycetes</taxon>
        <taxon>Mortierellales</taxon>
        <taxon>Mortierellaceae</taxon>
        <taxon>Linnemannia</taxon>
    </lineage>
</organism>
<name>A0A9P7XY13_9FUNG</name>
<sequence>MPTSNKLLVRSSRTAKPLITPATTPLQLTKADGHDSLQLTKAGLHRSLQHVRQLIDLGSNSVDARREGWSIGNNVGADYARLEPRVLNGFQKLTLESQKSLRRENRQGKKTILHRLAFAVWSQVQRRILKDHPTHMNK</sequence>
<accession>A0A9P7XY13</accession>
<dbReference type="EMBL" id="JAHRHY010000007">
    <property type="protein sequence ID" value="KAG9068278.1"/>
    <property type="molecule type" value="Genomic_DNA"/>
</dbReference>
<evidence type="ECO:0000313" key="2">
    <source>
        <dbReference type="Proteomes" id="UP000707451"/>
    </source>
</evidence>
<dbReference type="Proteomes" id="UP000707451">
    <property type="component" value="Unassembled WGS sequence"/>
</dbReference>